<evidence type="ECO:0008006" key="3">
    <source>
        <dbReference type="Google" id="ProtNLM"/>
    </source>
</evidence>
<sequence>MGGGIPLSDSEALAVEQFPVEYRETMIIAYPVIAQMSRNEFYFASSRARDEAFARVLAAKNLRRTHEMFLEDLMKDVERRTRDE</sequence>
<gene>
    <name evidence="1" type="ORF">EF294_03275</name>
</gene>
<dbReference type="Proteomes" id="UP000267536">
    <property type="component" value="Unassembled WGS sequence"/>
</dbReference>
<dbReference type="AlphaFoldDB" id="A0A3N4H353"/>
<name>A0A3N4H353_9ACTN</name>
<protein>
    <recommendedName>
        <fullName evidence="3">DUF5753 domain-containing protein</fullName>
    </recommendedName>
</protein>
<accession>A0A3N4H353</accession>
<organism evidence="1 2">
    <name type="scientific">Gordonia oryzae</name>
    <dbReference type="NCBI Taxonomy" id="2487349"/>
    <lineage>
        <taxon>Bacteria</taxon>
        <taxon>Bacillati</taxon>
        <taxon>Actinomycetota</taxon>
        <taxon>Actinomycetes</taxon>
        <taxon>Mycobacteriales</taxon>
        <taxon>Gordoniaceae</taxon>
        <taxon>Gordonia</taxon>
    </lineage>
</organism>
<reference evidence="1 2" key="1">
    <citation type="submission" date="2018-11" db="EMBL/GenBank/DDBJ databases">
        <title>Draft genome sequence of Gordonia sp. RS15-1S isolated from rice stems.</title>
        <authorList>
            <person name="Muangham S."/>
        </authorList>
    </citation>
    <scope>NUCLEOTIDE SEQUENCE [LARGE SCALE GENOMIC DNA]</scope>
    <source>
        <strain evidence="1 2">RS15-1S</strain>
    </source>
</reference>
<dbReference type="EMBL" id="RKMH01000002">
    <property type="protein sequence ID" value="RPA65771.1"/>
    <property type="molecule type" value="Genomic_DNA"/>
</dbReference>
<keyword evidence="2" id="KW-1185">Reference proteome</keyword>
<evidence type="ECO:0000313" key="1">
    <source>
        <dbReference type="EMBL" id="RPA65771.1"/>
    </source>
</evidence>
<proteinExistence type="predicted"/>
<comment type="caution">
    <text evidence="1">The sequence shown here is derived from an EMBL/GenBank/DDBJ whole genome shotgun (WGS) entry which is preliminary data.</text>
</comment>
<evidence type="ECO:0000313" key="2">
    <source>
        <dbReference type="Proteomes" id="UP000267536"/>
    </source>
</evidence>